<organism evidence="2">
    <name type="scientific">Scylla olivacea</name>
    <name type="common">Orange mud crab</name>
    <name type="synonym">Cancer olivacea</name>
    <dbReference type="NCBI Taxonomy" id="85551"/>
    <lineage>
        <taxon>Eukaryota</taxon>
        <taxon>Metazoa</taxon>
        <taxon>Ecdysozoa</taxon>
        <taxon>Arthropoda</taxon>
        <taxon>Crustacea</taxon>
        <taxon>Multicrustacea</taxon>
        <taxon>Malacostraca</taxon>
        <taxon>Eumalacostraca</taxon>
        <taxon>Eucarida</taxon>
        <taxon>Decapoda</taxon>
        <taxon>Pleocyemata</taxon>
        <taxon>Brachyura</taxon>
        <taxon>Eubrachyura</taxon>
        <taxon>Portunoidea</taxon>
        <taxon>Portunidae</taxon>
        <taxon>Portuninae</taxon>
        <taxon>Scylla</taxon>
    </lineage>
</organism>
<dbReference type="AlphaFoldDB" id="A0A0P4WQQ4"/>
<feature type="region of interest" description="Disordered" evidence="1">
    <location>
        <begin position="1"/>
        <end position="36"/>
    </location>
</feature>
<protein>
    <submittedName>
        <fullName evidence="2">Uncharacterized protein</fullName>
    </submittedName>
</protein>
<evidence type="ECO:0000313" key="2">
    <source>
        <dbReference type="EMBL" id="JAI66702.1"/>
    </source>
</evidence>
<feature type="compositionally biased region" description="Pro residues" evidence="1">
    <location>
        <begin position="1"/>
        <end position="11"/>
    </location>
</feature>
<sequence>MSGPYATPPHTPMKRTKRSADAMETEEHEEAHNSNWDTRADLILPFKQEHINCTNQQRRYIEIEAIPNSETCYFLPLDWVEFYTNGLDLKDAAAPTGRWAALAEMGRSHGMKIHSAGITLHSLIPLQDILKNEQGTPIEQTTPNLQPYLEIMKDTNYQFTKLTFPEATTLKEWLQNPVKTTLFAANSAPNPEALINLMGSLDTMKAGERKAFTIHGRDDCWFTMGTTGLPTSKALTYIPQWGGIRKWTPPPGDGTIVNNFMRQDQHHGIFLRMTPVKDTNGAIMKFRARISMDLHFNFSVRMPAQGAPGRATQAACYQQHLQVMQHQTGYTTYTVNNAF</sequence>
<proteinExistence type="predicted"/>
<dbReference type="Pfam" id="PF16530">
    <property type="entry name" value="IHHNV_capsid"/>
    <property type="match status" value="1"/>
</dbReference>
<accession>A0A0P4WQQ4</accession>
<name>A0A0P4WQQ4_SCYOL</name>
<dbReference type="InterPro" id="IPR032398">
    <property type="entry name" value="IHHNV_capsid"/>
</dbReference>
<evidence type="ECO:0000256" key="1">
    <source>
        <dbReference type="SAM" id="MobiDB-lite"/>
    </source>
</evidence>
<reference evidence="2" key="1">
    <citation type="submission" date="2015-09" db="EMBL/GenBank/DDBJ databases">
        <title>Scylla olivacea transcriptome.</title>
        <authorList>
            <person name="Ikhwanuddin M."/>
        </authorList>
    </citation>
    <scope>NUCLEOTIDE SEQUENCE</scope>
</reference>
<dbReference type="EMBL" id="GDRN01047864">
    <property type="protein sequence ID" value="JAI66702.1"/>
    <property type="molecule type" value="Transcribed_RNA"/>
</dbReference>